<comment type="cofactor">
    <cofactor evidence="5">
        <name>Mg(2+)</name>
        <dbReference type="ChEBI" id="CHEBI:18420"/>
    </cofactor>
</comment>
<comment type="pathway">
    <text evidence="1 5">Pyrimidine metabolism; dUMP biosynthesis; dUMP from dCTP (dUTP route): step 2/2.</text>
</comment>
<dbReference type="EMBL" id="LNIX01000005">
    <property type="protein sequence ID" value="OXA54669.1"/>
    <property type="molecule type" value="Genomic_DNA"/>
</dbReference>
<dbReference type="Proteomes" id="UP000198287">
    <property type="component" value="Unassembled WGS sequence"/>
</dbReference>
<dbReference type="PANTHER" id="PTHR11241">
    <property type="entry name" value="DEOXYURIDINE 5'-TRIPHOSPHATE NUCLEOTIDOHYDROLASE"/>
    <property type="match status" value="1"/>
</dbReference>
<dbReference type="InterPro" id="IPR036157">
    <property type="entry name" value="dUTPase-like_sf"/>
</dbReference>
<dbReference type="CDD" id="cd07557">
    <property type="entry name" value="trimeric_dUTPase"/>
    <property type="match status" value="1"/>
</dbReference>
<evidence type="ECO:0000256" key="2">
    <source>
        <dbReference type="ARBA" id="ARBA00006581"/>
    </source>
</evidence>
<dbReference type="GO" id="GO:0006226">
    <property type="term" value="P:dUMP biosynthetic process"/>
    <property type="evidence" value="ECO:0007669"/>
    <property type="project" value="UniProtKB-UniRule"/>
</dbReference>
<evidence type="ECO:0000256" key="6">
    <source>
        <dbReference type="SAM" id="MobiDB-lite"/>
    </source>
</evidence>
<evidence type="ECO:0000256" key="5">
    <source>
        <dbReference type="RuleBase" id="RU367024"/>
    </source>
</evidence>
<dbReference type="GO" id="GO:0000287">
    <property type="term" value="F:magnesium ion binding"/>
    <property type="evidence" value="ECO:0007669"/>
    <property type="project" value="UniProtKB-UniRule"/>
</dbReference>
<dbReference type="AlphaFoldDB" id="A0A226EB90"/>
<keyword evidence="3 5" id="KW-0378">Hydrolase</keyword>
<evidence type="ECO:0000313" key="9">
    <source>
        <dbReference type="Proteomes" id="UP000198287"/>
    </source>
</evidence>
<keyword evidence="5" id="KW-0479">Metal-binding</keyword>
<dbReference type="PANTHER" id="PTHR11241:SF0">
    <property type="entry name" value="DEOXYURIDINE 5'-TRIPHOSPHATE NUCLEOTIDOHYDROLASE"/>
    <property type="match status" value="1"/>
</dbReference>
<proteinExistence type="inferred from homology"/>
<accession>A0A226EB90</accession>
<dbReference type="GO" id="GO:0046081">
    <property type="term" value="P:dUTP catabolic process"/>
    <property type="evidence" value="ECO:0007669"/>
    <property type="project" value="UniProtKB-UniRule"/>
</dbReference>
<evidence type="ECO:0000256" key="1">
    <source>
        <dbReference type="ARBA" id="ARBA00005142"/>
    </source>
</evidence>
<sequence length="181" mass="20009">MHRQIAPLSSPPTPPASPSTQPTLYFTRLTEKAWAPIQLIHKSAGYDLRSAYEYTVIAYGRCLVLTDLQIKIPPGCYGRIAPRSGLAWLYGIDVGAGVIDENYTGNIGIVLFNHCGVDFHVKYGDRVAQLICEKIEYPLLVELKTPSEEDDDDDDNDDKIKNSLVKVKATRHDNGFGSTGI</sequence>
<feature type="region of interest" description="Disordered" evidence="6">
    <location>
        <begin position="1"/>
        <end position="21"/>
    </location>
</feature>
<comment type="caution">
    <text evidence="8">The sequence shown here is derived from an EMBL/GenBank/DDBJ whole genome shotgun (WGS) entry which is preliminary data.</text>
</comment>
<evidence type="ECO:0000259" key="7">
    <source>
        <dbReference type="Pfam" id="PF00692"/>
    </source>
</evidence>
<dbReference type="GO" id="GO:0004170">
    <property type="term" value="F:dUTP diphosphatase activity"/>
    <property type="evidence" value="ECO:0007669"/>
    <property type="project" value="UniProtKB-UniRule"/>
</dbReference>
<dbReference type="EC" id="3.6.1.23" evidence="5"/>
<keyword evidence="5" id="KW-0460">Magnesium</keyword>
<dbReference type="UniPathway" id="UPA00610">
    <property type="reaction ID" value="UER00666"/>
</dbReference>
<comment type="similarity">
    <text evidence="2 5">Belongs to the dUTPase family.</text>
</comment>
<dbReference type="STRING" id="158441.A0A226EB90"/>
<keyword evidence="9" id="KW-1185">Reference proteome</keyword>
<evidence type="ECO:0000313" key="8">
    <source>
        <dbReference type="EMBL" id="OXA54669.1"/>
    </source>
</evidence>
<keyword evidence="4 5" id="KW-0546">Nucleotide metabolism</keyword>
<evidence type="ECO:0000256" key="3">
    <source>
        <dbReference type="ARBA" id="ARBA00022801"/>
    </source>
</evidence>
<organism evidence="8 9">
    <name type="scientific">Folsomia candida</name>
    <name type="common">Springtail</name>
    <dbReference type="NCBI Taxonomy" id="158441"/>
    <lineage>
        <taxon>Eukaryota</taxon>
        <taxon>Metazoa</taxon>
        <taxon>Ecdysozoa</taxon>
        <taxon>Arthropoda</taxon>
        <taxon>Hexapoda</taxon>
        <taxon>Collembola</taxon>
        <taxon>Entomobryomorpha</taxon>
        <taxon>Isotomoidea</taxon>
        <taxon>Isotomidae</taxon>
        <taxon>Proisotominae</taxon>
        <taxon>Folsomia</taxon>
    </lineage>
</organism>
<dbReference type="OrthoDB" id="419889at2759"/>
<dbReference type="NCBIfam" id="TIGR00576">
    <property type="entry name" value="dut"/>
    <property type="match status" value="1"/>
</dbReference>
<dbReference type="OMA" id="WMTVHVI"/>
<comment type="catalytic activity">
    <reaction evidence="5">
        <text>dUTP + H2O = dUMP + diphosphate + H(+)</text>
        <dbReference type="Rhea" id="RHEA:10248"/>
        <dbReference type="ChEBI" id="CHEBI:15377"/>
        <dbReference type="ChEBI" id="CHEBI:15378"/>
        <dbReference type="ChEBI" id="CHEBI:33019"/>
        <dbReference type="ChEBI" id="CHEBI:61555"/>
        <dbReference type="ChEBI" id="CHEBI:246422"/>
        <dbReference type="EC" id="3.6.1.23"/>
    </reaction>
</comment>
<dbReference type="Gene3D" id="2.70.40.10">
    <property type="match status" value="1"/>
</dbReference>
<comment type="function">
    <text evidence="5">Involved in nucleotide metabolism via production of dUMP, the immediate precursor of thymidine nucleotides, and decreases the intracellular concentration of dUTP so that uracil cannot be incorporated into DNA.</text>
</comment>
<dbReference type="InterPro" id="IPR033704">
    <property type="entry name" value="dUTPase_trimeric"/>
</dbReference>
<gene>
    <name evidence="8" type="ORF">Fcan01_11676</name>
</gene>
<feature type="domain" description="dUTPase-like" evidence="7">
    <location>
        <begin position="41"/>
        <end position="146"/>
    </location>
</feature>
<dbReference type="InterPro" id="IPR008181">
    <property type="entry name" value="dUTPase"/>
</dbReference>
<name>A0A226EB90_FOLCA</name>
<protein>
    <recommendedName>
        <fullName evidence="5">Deoxyuridine 5'-triphosphate nucleotidohydrolase</fullName>
        <shortName evidence="5">dUTPase</shortName>
        <ecNumber evidence="5">3.6.1.23</ecNumber>
    </recommendedName>
    <alternativeName>
        <fullName evidence="5">dUTP pyrophosphatase</fullName>
    </alternativeName>
</protein>
<evidence type="ECO:0000256" key="4">
    <source>
        <dbReference type="ARBA" id="ARBA00023080"/>
    </source>
</evidence>
<dbReference type="Pfam" id="PF00692">
    <property type="entry name" value="dUTPase"/>
    <property type="match status" value="1"/>
</dbReference>
<dbReference type="SUPFAM" id="SSF51283">
    <property type="entry name" value="dUTPase-like"/>
    <property type="match status" value="1"/>
</dbReference>
<dbReference type="InterPro" id="IPR029054">
    <property type="entry name" value="dUTPase-like"/>
</dbReference>
<reference evidence="8 9" key="1">
    <citation type="submission" date="2015-12" db="EMBL/GenBank/DDBJ databases">
        <title>The genome of Folsomia candida.</title>
        <authorList>
            <person name="Faddeeva A."/>
            <person name="Derks M.F."/>
            <person name="Anvar Y."/>
            <person name="Smit S."/>
            <person name="Van Straalen N."/>
            <person name="Roelofs D."/>
        </authorList>
    </citation>
    <scope>NUCLEOTIDE SEQUENCE [LARGE SCALE GENOMIC DNA]</scope>
    <source>
        <strain evidence="8 9">VU population</strain>
        <tissue evidence="8">Whole body</tissue>
    </source>
</reference>